<name>A0A402ALQ8_9CHLR</name>
<evidence type="ECO:0000313" key="1">
    <source>
        <dbReference type="EMBL" id="GCE20077.1"/>
    </source>
</evidence>
<keyword evidence="2" id="KW-1185">Reference proteome</keyword>
<gene>
    <name evidence="1" type="ORF">KDK_38770</name>
</gene>
<reference evidence="2" key="1">
    <citation type="submission" date="2018-12" db="EMBL/GenBank/DDBJ databases">
        <title>Tengunoibacter tsumagoiensis gen. nov., sp. nov., Dictyobacter kobayashii sp. nov., D. alpinus sp. nov., and D. joshuensis sp. nov. and description of Dictyobacteraceae fam. nov. within the order Ktedonobacterales isolated from Tengu-no-mugimeshi.</title>
        <authorList>
            <person name="Wang C.M."/>
            <person name="Zheng Y."/>
            <person name="Sakai Y."/>
            <person name="Toyoda A."/>
            <person name="Minakuchi Y."/>
            <person name="Abe K."/>
            <person name="Yokota A."/>
            <person name="Yabe S."/>
        </authorList>
    </citation>
    <scope>NUCLEOTIDE SEQUENCE [LARGE SCALE GENOMIC DNA]</scope>
    <source>
        <strain evidence="2">Uno11</strain>
    </source>
</reference>
<dbReference type="EMBL" id="BIFS01000001">
    <property type="protein sequence ID" value="GCE20077.1"/>
    <property type="molecule type" value="Genomic_DNA"/>
</dbReference>
<dbReference type="Proteomes" id="UP000287188">
    <property type="component" value="Unassembled WGS sequence"/>
</dbReference>
<protein>
    <submittedName>
        <fullName evidence="1">Uncharacterized protein</fullName>
    </submittedName>
</protein>
<organism evidence="1 2">
    <name type="scientific">Dictyobacter kobayashii</name>
    <dbReference type="NCBI Taxonomy" id="2014872"/>
    <lineage>
        <taxon>Bacteria</taxon>
        <taxon>Bacillati</taxon>
        <taxon>Chloroflexota</taxon>
        <taxon>Ktedonobacteria</taxon>
        <taxon>Ktedonobacterales</taxon>
        <taxon>Dictyobacteraceae</taxon>
        <taxon>Dictyobacter</taxon>
    </lineage>
</organism>
<evidence type="ECO:0000313" key="2">
    <source>
        <dbReference type="Proteomes" id="UP000287188"/>
    </source>
</evidence>
<comment type="caution">
    <text evidence="1">The sequence shown here is derived from an EMBL/GenBank/DDBJ whole genome shotgun (WGS) entry which is preliminary data.</text>
</comment>
<accession>A0A402ALQ8</accession>
<proteinExistence type="predicted"/>
<sequence length="63" mass="7375">MYLEQGGEIYRLSRLMGHSSVEVTEEYLKDFNVRAARQEHGKFSPVNTLDLLNKRKKDKIATY</sequence>
<dbReference type="AlphaFoldDB" id="A0A402ALQ8"/>